<comment type="catalytic activity">
    <reaction evidence="6 7">
        <text>diphosphate + H2O = 2 phosphate + H(+)</text>
        <dbReference type="Rhea" id="RHEA:24576"/>
        <dbReference type="ChEBI" id="CHEBI:15377"/>
        <dbReference type="ChEBI" id="CHEBI:15378"/>
        <dbReference type="ChEBI" id="CHEBI:33019"/>
        <dbReference type="ChEBI" id="CHEBI:43474"/>
        <dbReference type="EC" id="3.6.1.1"/>
    </reaction>
</comment>
<feature type="binding site" evidence="7">
    <location>
        <position position="104"/>
    </location>
    <ligand>
        <name>Mg(2+)</name>
        <dbReference type="ChEBI" id="CHEBI:18420"/>
        <label>1</label>
    </ligand>
</feature>
<feature type="binding site" evidence="7">
    <location>
        <position position="31"/>
    </location>
    <ligand>
        <name>substrate</name>
    </ligand>
</feature>
<evidence type="ECO:0000256" key="6">
    <source>
        <dbReference type="ARBA" id="ARBA00047820"/>
    </source>
</evidence>
<dbReference type="InterPro" id="IPR008162">
    <property type="entry name" value="Pyrophosphatase"/>
</dbReference>
<dbReference type="GO" id="GO:0005737">
    <property type="term" value="C:cytoplasm"/>
    <property type="evidence" value="ECO:0007669"/>
    <property type="project" value="UniProtKB-SubCell"/>
</dbReference>
<dbReference type="CDD" id="cd00412">
    <property type="entry name" value="pyrophosphatase"/>
    <property type="match status" value="1"/>
</dbReference>
<comment type="subunit">
    <text evidence="7">Homohexamer.</text>
</comment>
<evidence type="ECO:0000256" key="5">
    <source>
        <dbReference type="ARBA" id="ARBA00022842"/>
    </source>
</evidence>
<proteinExistence type="inferred from homology"/>
<comment type="similarity">
    <text evidence="7">Belongs to the PPase family.</text>
</comment>
<comment type="caution">
    <text evidence="8">The sequence shown here is derived from an EMBL/GenBank/DDBJ whole genome shotgun (WGS) entry which is preliminary data.</text>
</comment>
<keyword evidence="2 7" id="KW-0963">Cytoplasm</keyword>
<feature type="binding site" evidence="7">
    <location>
        <position position="57"/>
    </location>
    <ligand>
        <name>substrate</name>
    </ligand>
</feature>
<dbReference type="GO" id="GO:0006796">
    <property type="term" value="P:phosphate-containing compound metabolic process"/>
    <property type="evidence" value="ECO:0007669"/>
    <property type="project" value="InterPro"/>
</dbReference>
<dbReference type="FunFam" id="3.90.80.10:FF:000003">
    <property type="entry name" value="Inorganic pyrophosphatase"/>
    <property type="match status" value="1"/>
</dbReference>
<comment type="cofactor">
    <cofactor evidence="1 7">
        <name>Mg(2+)</name>
        <dbReference type="ChEBI" id="CHEBI:18420"/>
    </cofactor>
</comment>
<feature type="binding site" evidence="7">
    <location>
        <position position="45"/>
    </location>
    <ligand>
        <name>substrate</name>
    </ligand>
</feature>
<feature type="binding site" evidence="7">
    <location>
        <position position="67"/>
    </location>
    <ligand>
        <name>Mg(2+)</name>
        <dbReference type="ChEBI" id="CHEBI:18420"/>
        <label>1</label>
    </ligand>
</feature>
<evidence type="ECO:0000256" key="3">
    <source>
        <dbReference type="ARBA" id="ARBA00022723"/>
    </source>
</evidence>
<dbReference type="RefSeq" id="WP_007494046.1">
    <property type="nucleotide sequence ID" value="NZ_KN174163.1"/>
</dbReference>
<gene>
    <name evidence="7" type="primary">ppa</name>
    <name evidence="8" type="ORF">HMPREF9460_02133</name>
</gene>
<keyword evidence="3 7" id="KW-0479">Metal-binding</keyword>
<dbReference type="Proteomes" id="UP000029585">
    <property type="component" value="Unassembled WGS sequence"/>
</dbReference>
<comment type="subcellular location">
    <subcellularLocation>
        <location evidence="7">Cytoplasm</location>
    </subcellularLocation>
</comment>
<dbReference type="EMBL" id="ADLO01000061">
    <property type="protein sequence ID" value="KGF55249.1"/>
    <property type="molecule type" value="Genomic_DNA"/>
</dbReference>
<dbReference type="PROSITE" id="PS00387">
    <property type="entry name" value="PPASE"/>
    <property type="match status" value="1"/>
</dbReference>
<sequence length="201" mass="22482">MSNIWHDISPSRIQPEDFVAVIEIPKGSKKKYELDKETGLIILDRVLHTSTHYPANYGFIPRTYGDDGDPLDVLVLCSEEIDPLTLVRCYPIGYISMLDGGKNDEKIIAIPFSDPTYNPYHDLMDLPPHLFDEMKHFFSVYKALEGKQAVAKDVNDRAAAVQVIRQAMDHYAECFLGGPSAKVGLYPTEPDQPTAPEGKGK</sequence>
<reference evidence="8 9" key="1">
    <citation type="submission" date="2011-08" db="EMBL/GenBank/DDBJ databases">
        <title>The Genome Sequence of Clostridium orbiscindens 1_3_50AFAA.</title>
        <authorList>
            <consortium name="The Broad Institute Genome Sequencing Platform"/>
            <person name="Earl A."/>
            <person name="Ward D."/>
            <person name="Feldgarden M."/>
            <person name="Gevers D."/>
            <person name="Daigneault M."/>
            <person name="Strauss J."/>
            <person name="Allen-Vercoe E."/>
            <person name="Young S.K."/>
            <person name="Zeng Q."/>
            <person name="Gargeya S."/>
            <person name="Fitzgerald M."/>
            <person name="Haas B."/>
            <person name="Abouelleil A."/>
            <person name="Alvarado L."/>
            <person name="Arachchi H.M."/>
            <person name="Berlin A."/>
            <person name="Brown A."/>
            <person name="Chapman S.B."/>
            <person name="Chen Z."/>
            <person name="Dunbar C."/>
            <person name="Freedman E."/>
            <person name="Gearin G."/>
            <person name="Gellesch M."/>
            <person name="Goldberg J."/>
            <person name="Griggs A."/>
            <person name="Gujja S."/>
            <person name="Heiman D."/>
            <person name="Howarth C."/>
            <person name="Larson L."/>
            <person name="Lui A."/>
            <person name="MacDonald P.J.P."/>
            <person name="Montmayeur A."/>
            <person name="Murphy C."/>
            <person name="Neiman D."/>
            <person name="Pearson M."/>
            <person name="Priest M."/>
            <person name="Roberts A."/>
            <person name="Saif S."/>
            <person name="Shea T."/>
            <person name="Shenoy N."/>
            <person name="Sisk P."/>
            <person name="Stolte C."/>
            <person name="Sykes S."/>
            <person name="Wortman J."/>
            <person name="Nusbaum C."/>
            <person name="Birren B."/>
        </authorList>
    </citation>
    <scope>NUCLEOTIDE SEQUENCE [LARGE SCALE GENOMIC DNA]</scope>
    <source>
        <strain evidence="8 9">1_3_50AFAA</strain>
    </source>
</reference>
<dbReference type="HAMAP" id="MF_00209">
    <property type="entry name" value="Inorganic_PPase"/>
    <property type="match status" value="1"/>
</dbReference>
<dbReference type="GeneID" id="63974930"/>
<keyword evidence="4 7" id="KW-0378">Hydrolase</keyword>
<protein>
    <recommendedName>
        <fullName evidence="7">Inorganic pyrophosphatase</fullName>
        <ecNumber evidence="7">3.6.1.1</ecNumber>
    </recommendedName>
    <alternativeName>
        <fullName evidence="7">Pyrophosphate phospho-hydrolase</fullName>
        <shortName evidence="7">PPase</shortName>
    </alternativeName>
</protein>
<evidence type="ECO:0000256" key="2">
    <source>
        <dbReference type="ARBA" id="ARBA00022490"/>
    </source>
</evidence>
<dbReference type="AlphaFoldDB" id="A0A096DCN0"/>
<keyword evidence="5 7" id="KW-0460">Magnesium</keyword>
<dbReference type="InterPro" id="IPR036649">
    <property type="entry name" value="Pyrophosphatase_sf"/>
</dbReference>
<accession>A0A096DCN0</accession>
<feature type="binding site" evidence="7">
    <location>
        <position position="72"/>
    </location>
    <ligand>
        <name>Mg(2+)</name>
        <dbReference type="ChEBI" id="CHEBI:18420"/>
        <label>2</label>
    </ligand>
</feature>
<evidence type="ECO:0000256" key="1">
    <source>
        <dbReference type="ARBA" id="ARBA00001946"/>
    </source>
</evidence>
<dbReference type="GO" id="GO:0004427">
    <property type="term" value="F:inorganic diphosphate phosphatase activity"/>
    <property type="evidence" value="ECO:0007669"/>
    <property type="project" value="UniProtKB-UniRule"/>
</dbReference>
<dbReference type="PANTHER" id="PTHR10286">
    <property type="entry name" value="INORGANIC PYROPHOSPHATASE"/>
    <property type="match status" value="1"/>
</dbReference>
<dbReference type="PATRIC" id="fig|742738.3.peg.2188"/>
<evidence type="ECO:0000256" key="7">
    <source>
        <dbReference type="HAMAP-Rule" id="MF_00209"/>
    </source>
</evidence>
<keyword evidence="9" id="KW-1185">Reference proteome</keyword>
<dbReference type="EC" id="3.6.1.1" evidence="7"/>
<feature type="binding site" evidence="7">
    <location>
        <position position="141"/>
    </location>
    <ligand>
        <name>substrate</name>
    </ligand>
</feature>
<feature type="binding site" evidence="7">
    <location>
        <position position="72"/>
    </location>
    <ligand>
        <name>Mg(2+)</name>
        <dbReference type="ChEBI" id="CHEBI:18420"/>
        <label>1</label>
    </ligand>
</feature>
<evidence type="ECO:0000313" key="8">
    <source>
        <dbReference type="EMBL" id="KGF55249.1"/>
    </source>
</evidence>
<dbReference type="GO" id="GO:0000287">
    <property type="term" value="F:magnesium ion binding"/>
    <property type="evidence" value="ECO:0007669"/>
    <property type="project" value="UniProtKB-UniRule"/>
</dbReference>
<evidence type="ECO:0000313" key="9">
    <source>
        <dbReference type="Proteomes" id="UP000029585"/>
    </source>
</evidence>
<dbReference type="eggNOG" id="COG0221">
    <property type="taxonomic scope" value="Bacteria"/>
</dbReference>
<organism evidence="8 9">
    <name type="scientific">Flavonifractor plautii 1_3_50AFAA</name>
    <dbReference type="NCBI Taxonomy" id="742738"/>
    <lineage>
        <taxon>Bacteria</taxon>
        <taxon>Bacillati</taxon>
        <taxon>Bacillota</taxon>
        <taxon>Clostridia</taxon>
        <taxon>Eubacteriales</taxon>
        <taxon>Oscillospiraceae</taxon>
        <taxon>Flavonifractor</taxon>
    </lineage>
</organism>
<comment type="function">
    <text evidence="7">Catalyzes the hydrolysis of inorganic pyrophosphate (PPi) forming two phosphate ions.</text>
</comment>
<name>A0A096DCN0_FLAPL</name>
<dbReference type="Pfam" id="PF00719">
    <property type="entry name" value="Pyrophosphatase"/>
    <property type="match status" value="1"/>
</dbReference>
<dbReference type="Gene3D" id="3.90.80.10">
    <property type="entry name" value="Inorganic pyrophosphatase"/>
    <property type="match status" value="1"/>
</dbReference>
<evidence type="ECO:0000256" key="4">
    <source>
        <dbReference type="ARBA" id="ARBA00022801"/>
    </source>
</evidence>
<dbReference type="HOGENOM" id="CLU_073198_1_2_9"/>
<dbReference type="SUPFAM" id="SSF50324">
    <property type="entry name" value="Inorganic pyrophosphatase"/>
    <property type="match status" value="1"/>
</dbReference>